<sequence>MAVARTLVAREPEAVISRQRTQSIHRLSSSPKTTRASYGSGRTTVKNQREHGTVVAPLNIEQIAEAMEPRAPLSSSPAMNKTQPQVAEDKPAVKRKMPWAGKGQKKVVEERPPNCYSYSGSGKNPRIVYLRRPYEVDALVRGLKGPLGFDMEWKVFHGYKQAKTALVQICDAQTILLIQLSAIKVFPKSLKDQARGEYNQLSHSIDARRHSHREALLDDGHKLLRDFEVHCEGLTDLTDLARQADPDFKYKGRLMSLAKIVEKYTEKTLWKGSERMSNWELVLSSKQQEYAANDAYCALEVHDILKKIASENDIAFDPSSIARAVPQGTPLGPTPSNASLNSTASFTSTASSTTTLTEAPVIEMPPRRPTKQQLRAYNMWHHMDMSLPDMCKSLRSEDDPLKESTVIGYVVEALKADKTLPFNKEALKTLLDCDPFMVKRYERWIASLA</sequence>
<dbReference type="PANTHER" id="PTHR13620:SF109">
    <property type="entry name" value="3'-5' EXONUCLEASE"/>
    <property type="match status" value="1"/>
</dbReference>
<keyword evidence="6" id="KW-0460">Magnesium</keyword>
<dbReference type="AlphaFoldDB" id="A0A164YBI7"/>
<dbReference type="InterPro" id="IPR051132">
    <property type="entry name" value="3-5_Exonuclease_domain"/>
</dbReference>
<feature type="region of interest" description="Disordered" evidence="10">
    <location>
        <begin position="325"/>
        <end position="358"/>
    </location>
</feature>
<evidence type="ECO:0000256" key="10">
    <source>
        <dbReference type="SAM" id="MobiDB-lite"/>
    </source>
</evidence>
<evidence type="ECO:0000256" key="9">
    <source>
        <dbReference type="ARBA" id="ARBA00042761"/>
    </source>
</evidence>
<dbReference type="SUPFAM" id="SSF53098">
    <property type="entry name" value="Ribonuclease H-like"/>
    <property type="match status" value="1"/>
</dbReference>
<dbReference type="InterPro" id="IPR012337">
    <property type="entry name" value="RNaseH-like_sf"/>
</dbReference>
<dbReference type="STRING" id="1314777.A0A164YBI7"/>
<gene>
    <name evidence="12" type="ORF">SISNIDRAFT_482555</name>
</gene>
<evidence type="ECO:0000259" key="11">
    <source>
        <dbReference type="SMART" id="SM00474"/>
    </source>
</evidence>
<evidence type="ECO:0000256" key="8">
    <source>
        <dbReference type="ARBA" id="ARBA00040531"/>
    </source>
</evidence>
<dbReference type="GO" id="GO:0003676">
    <property type="term" value="F:nucleic acid binding"/>
    <property type="evidence" value="ECO:0007669"/>
    <property type="project" value="InterPro"/>
</dbReference>
<reference evidence="12 13" key="1">
    <citation type="journal article" date="2016" name="Mol. Biol. Evol.">
        <title>Comparative Genomics of Early-Diverging Mushroom-Forming Fungi Provides Insights into the Origins of Lignocellulose Decay Capabilities.</title>
        <authorList>
            <person name="Nagy L.G."/>
            <person name="Riley R."/>
            <person name="Tritt A."/>
            <person name="Adam C."/>
            <person name="Daum C."/>
            <person name="Floudas D."/>
            <person name="Sun H."/>
            <person name="Yadav J.S."/>
            <person name="Pangilinan J."/>
            <person name="Larsson K.H."/>
            <person name="Matsuura K."/>
            <person name="Barry K."/>
            <person name="Labutti K."/>
            <person name="Kuo R."/>
            <person name="Ohm R.A."/>
            <person name="Bhattacharya S.S."/>
            <person name="Shirouzu T."/>
            <person name="Yoshinaga Y."/>
            <person name="Martin F.M."/>
            <person name="Grigoriev I.V."/>
            <person name="Hibbett D.S."/>
        </authorList>
    </citation>
    <scope>NUCLEOTIDE SEQUENCE [LARGE SCALE GENOMIC DNA]</scope>
    <source>
        <strain evidence="12 13">HHB9708</strain>
    </source>
</reference>
<proteinExistence type="predicted"/>
<feature type="region of interest" description="Disordered" evidence="10">
    <location>
        <begin position="19"/>
        <end position="45"/>
    </location>
</feature>
<evidence type="ECO:0000313" key="12">
    <source>
        <dbReference type="EMBL" id="KZS96759.1"/>
    </source>
</evidence>
<keyword evidence="7" id="KW-0539">Nucleus</keyword>
<dbReference type="Pfam" id="PF01612">
    <property type="entry name" value="DNA_pol_A_exo1"/>
    <property type="match status" value="1"/>
</dbReference>
<comment type="subcellular location">
    <subcellularLocation>
        <location evidence="1">Nucleus</location>
    </subcellularLocation>
</comment>
<feature type="compositionally biased region" description="Polar residues" evidence="10">
    <location>
        <begin position="73"/>
        <end position="85"/>
    </location>
</feature>
<keyword evidence="13" id="KW-1185">Reference proteome</keyword>
<evidence type="ECO:0000256" key="7">
    <source>
        <dbReference type="ARBA" id="ARBA00023242"/>
    </source>
</evidence>
<dbReference type="InterPro" id="IPR036397">
    <property type="entry name" value="RNaseH_sf"/>
</dbReference>
<name>A0A164YBI7_9AGAM</name>
<dbReference type="SMART" id="SM00474">
    <property type="entry name" value="35EXOc"/>
    <property type="match status" value="1"/>
</dbReference>
<dbReference type="Gene3D" id="3.30.420.10">
    <property type="entry name" value="Ribonuclease H-like superfamily/Ribonuclease H"/>
    <property type="match status" value="1"/>
</dbReference>
<accession>A0A164YBI7</accession>
<evidence type="ECO:0000256" key="1">
    <source>
        <dbReference type="ARBA" id="ARBA00004123"/>
    </source>
</evidence>
<dbReference type="EMBL" id="KV419398">
    <property type="protein sequence ID" value="KZS96759.1"/>
    <property type="molecule type" value="Genomic_DNA"/>
</dbReference>
<dbReference type="GO" id="GO:0006139">
    <property type="term" value="P:nucleobase-containing compound metabolic process"/>
    <property type="evidence" value="ECO:0007669"/>
    <property type="project" value="InterPro"/>
</dbReference>
<dbReference type="GO" id="GO:0046872">
    <property type="term" value="F:metal ion binding"/>
    <property type="evidence" value="ECO:0007669"/>
    <property type="project" value="UniProtKB-KW"/>
</dbReference>
<dbReference type="PANTHER" id="PTHR13620">
    <property type="entry name" value="3-5 EXONUCLEASE"/>
    <property type="match status" value="1"/>
</dbReference>
<evidence type="ECO:0000256" key="2">
    <source>
        <dbReference type="ARBA" id="ARBA00022722"/>
    </source>
</evidence>
<dbReference type="Proteomes" id="UP000076722">
    <property type="component" value="Unassembled WGS sequence"/>
</dbReference>
<dbReference type="GO" id="GO:0005634">
    <property type="term" value="C:nucleus"/>
    <property type="evidence" value="ECO:0007669"/>
    <property type="project" value="UniProtKB-SubCell"/>
</dbReference>
<evidence type="ECO:0000256" key="6">
    <source>
        <dbReference type="ARBA" id="ARBA00022842"/>
    </source>
</evidence>
<feature type="compositionally biased region" description="Low complexity" evidence="10">
    <location>
        <begin position="336"/>
        <end position="357"/>
    </location>
</feature>
<evidence type="ECO:0000256" key="5">
    <source>
        <dbReference type="ARBA" id="ARBA00022839"/>
    </source>
</evidence>
<organism evidence="12 13">
    <name type="scientific">Sistotremastrum niveocremeum HHB9708</name>
    <dbReference type="NCBI Taxonomy" id="1314777"/>
    <lineage>
        <taxon>Eukaryota</taxon>
        <taxon>Fungi</taxon>
        <taxon>Dikarya</taxon>
        <taxon>Basidiomycota</taxon>
        <taxon>Agaricomycotina</taxon>
        <taxon>Agaricomycetes</taxon>
        <taxon>Sistotremastrales</taxon>
        <taxon>Sistotremastraceae</taxon>
        <taxon>Sertulicium</taxon>
        <taxon>Sertulicium niveocremeum</taxon>
    </lineage>
</organism>
<dbReference type="CDD" id="cd06141">
    <property type="entry name" value="WRN_exo"/>
    <property type="match status" value="1"/>
</dbReference>
<protein>
    <recommendedName>
        <fullName evidence="8">3'-5' exonuclease</fullName>
    </recommendedName>
    <alternativeName>
        <fullName evidence="9">Werner Syndrome-like exonuclease</fullName>
    </alternativeName>
</protein>
<dbReference type="OrthoDB" id="1920326at2759"/>
<keyword evidence="2" id="KW-0540">Nuclease</keyword>
<feature type="region of interest" description="Disordered" evidence="10">
    <location>
        <begin position="72"/>
        <end position="106"/>
    </location>
</feature>
<keyword evidence="3" id="KW-0479">Metal-binding</keyword>
<keyword evidence="4" id="KW-0378">Hydrolase</keyword>
<dbReference type="InterPro" id="IPR002562">
    <property type="entry name" value="3'-5'_exonuclease_dom"/>
</dbReference>
<evidence type="ECO:0000256" key="4">
    <source>
        <dbReference type="ARBA" id="ARBA00022801"/>
    </source>
</evidence>
<evidence type="ECO:0000256" key="3">
    <source>
        <dbReference type="ARBA" id="ARBA00022723"/>
    </source>
</evidence>
<feature type="domain" description="3'-5' exonuclease" evidence="11">
    <location>
        <begin position="127"/>
        <end position="310"/>
    </location>
</feature>
<keyword evidence="5" id="KW-0269">Exonuclease</keyword>
<evidence type="ECO:0000313" key="13">
    <source>
        <dbReference type="Proteomes" id="UP000076722"/>
    </source>
</evidence>
<dbReference type="GO" id="GO:0008408">
    <property type="term" value="F:3'-5' exonuclease activity"/>
    <property type="evidence" value="ECO:0007669"/>
    <property type="project" value="InterPro"/>
</dbReference>